<accession>A0AAN5DA18</accession>
<proteinExistence type="predicted"/>
<keyword evidence="2" id="KW-1185">Reference proteome</keyword>
<reference evidence="2" key="1">
    <citation type="submission" date="2022-10" db="EMBL/GenBank/DDBJ databases">
        <title>Genome assembly of Pristionchus species.</title>
        <authorList>
            <person name="Yoshida K."/>
            <person name="Sommer R.J."/>
        </authorList>
    </citation>
    <scope>NUCLEOTIDE SEQUENCE [LARGE SCALE GENOMIC DNA]</scope>
    <source>
        <strain evidence="2">RS5460</strain>
    </source>
</reference>
<dbReference type="AlphaFoldDB" id="A0AAN5DA18"/>
<sequence length="149" mass="17418">ERNKIVERVLSMILSTRKCILRLKDAEKEEMEEVLSECVSQFIPTYKLLQTTRQIASSHDPNISSEYEDLSSKLVTCLKRLKWTQTPKVFEWRDFDISVKQFESLYKEGGKDNQEIVDLLKMRKIIHVDLIEAIASLSVRIESILSIRD</sequence>
<evidence type="ECO:0000313" key="1">
    <source>
        <dbReference type="EMBL" id="GMR58835.1"/>
    </source>
</evidence>
<feature type="non-terminal residue" evidence="1">
    <location>
        <position position="149"/>
    </location>
</feature>
<gene>
    <name evidence="1" type="ORF">PMAYCL1PPCAC_29030</name>
</gene>
<evidence type="ECO:0000313" key="2">
    <source>
        <dbReference type="Proteomes" id="UP001328107"/>
    </source>
</evidence>
<organism evidence="1 2">
    <name type="scientific">Pristionchus mayeri</name>
    <dbReference type="NCBI Taxonomy" id="1317129"/>
    <lineage>
        <taxon>Eukaryota</taxon>
        <taxon>Metazoa</taxon>
        <taxon>Ecdysozoa</taxon>
        <taxon>Nematoda</taxon>
        <taxon>Chromadorea</taxon>
        <taxon>Rhabditida</taxon>
        <taxon>Rhabditina</taxon>
        <taxon>Diplogasteromorpha</taxon>
        <taxon>Diplogasteroidea</taxon>
        <taxon>Neodiplogasteridae</taxon>
        <taxon>Pristionchus</taxon>
    </lineage>
</organism>
<comment type="caution">
    <text evidence="1">The sequence shown here is derived from an EMBL/GenBank/DDBJ whole genome shotgun (WGS) entry which is preliminary data.</text>
</comment>
<name>A0AAN5DA18_9BILA</name>
<feature type="non-terminal residue" evidence="1">
    <location>
        <position position="1"/>
    </location>
</feature>
<dbReference type="EMBL" id="BTRK01000006">
    <property type="protein sequence ID" value="GMR58835.1"/>
    <property type="molecule type" value="Genomic_DNA"/>
</dbReference>
<dbReference type="Proteomes" id="UP001328107">
    <property type="component" value="Unassembled WGS sequence"/>
</dbReference>
<protein>
    <submittedName>
        <fullName evidence="1">Uncharacterized protein</fullName>
    </submittedName>
</protein>